<accession>A0A1Z1LXK6</accession>
<evidence type="ECO:0000256" key="1">
    <source>
        <dbReference type="SAM" id="Phobius"/>
    </source>
</evidence>
<dbReference type="EMBL" id="MF036690">
    <property type="protein sequence ID" value="ARW57571.1"/>
    <property type="molecule type" value="Genomic_DNA"/>
</dbReference>
<feature type="transmembrane region" description="Helical" evidence="1">
    <location>
        <begin position="12"/>
        <end position="31"/>
    </location>
</feature>
<reference evidence="2 3" key="1">
    <citation type="submission" date="2017-04" db="EMBL/GenBank/DDBJ databases">
        <title>Environmental T4-family bacteriophages evolve to escape abortive infection via multiple routes in a bacterial host employing altruistic suicide through Type III toxin-antitoxin systems.</title>
        <authorList>
            <person name="Chen B."/>
            <person name="Salmond G.P.C."/>
            <person name="Akusobi C."/>
            <person name="Fang X."/>
        </authorList>
    </citation>
    <scope>NUCLEOTIDE SEQUENCE [LARGE SCALE GENOMIC DNA]</scope>
</reference>
<organism evidence="2 3">
    <name type="scientific">Serratia phage CHI14</name>
    <dbReference type="NCBI Taxonomy" id="2006941"/>
    <lineage>
        <taxon>Viruses</taxon>
        <taxon>Duplodnaviria</taxon>
        <taxon>Heunggongvirae</taxon>
        <taxon>Uroviricota</taxon>
        <taxon>Caudoviricetes</taxon>
        <taxon>Pantevenvirales</taxon>
        <taxon>Straboviridae</taxon>
        <taxon>Tevenvirinae</taxon>
        <taxon>Winklervirus</taxon>
        <taxon>Winklervirus chi14</taxon>
    </lineage>
</organism>
<dbReference type="GeneID" id="40085557"/>
<sequence>MKRCELIRNIASAVTLGAVGTAIFAGSLGVIDTKETILVLGVAFTSGVVSFIMDKIANAKN</sequence>
<dbReference type="OrthoDB" id="26950at10239"/>
<keyword evidence="1" id="KW-0812">Transmembrane</keyword>
<keyword evidence="3" id="KW-1185">Reference proteome</keyword>
<proteinExistence type="predicted"/>
<evidence type="ECO:0000313" key="3">
    <source>
        <dbReference type="Proteomes" id="UP000225148"/>
    </source>
</evidence>
<dbReference type="KEGG" id="vg:40085557"/>
<keyword evidence="1" id="KW-1133">Transmembrane helix</keyword>
<evidence type="ECO:0000313" key="2">
    <source>
        <dbReference type="EMBL" id="ARW57571.1"/>
    </source>
</evidence>
<keyword evidence="1" id="KW-0472">Membrane</keyword>
<dbReference type="Proteomes" id="UP000225148">
    <property type="component" value="Segment"/>
</dbReference>
<dbReference type="RefSeq" id="YP_009609473.1">
    <property type="nucleotide sequence ID" value="NC_041996.1"/>
</dbReference>
<name>A0A1Z1LXK6_9CAUD</name>
<protein>
    <submittedName>
        <fullName evidence="2">Uncharacterized protein</fullName>
    </submittedName>
</protein>
<feature type="transmembrane region" description="Helical" evidence="1">
    <location>
        <begin position="37"/>
        <end position="57"/>
    </location>
</feature>